<gene>
    <name evidence="3" type="ORF">F7Q92_10780</name>
</gene>
<name>A0A643FF90_IDEDE</name>
<dbReference type="PANTHER" id="PTHR39200">
    <property type="entry name" value="HYPOTHETICAL EXPORTED PROTEIN"/>
    <property type="match status" value="1"/>
</dbReference>
<dbReference type="InterPro" id="IPR021255">
    <property type="entry name" value="DUF2807"/>
</dbReference>
<feature type="domain" description="Putative auto-transporter adhesin head GIN" evidence="2">
    <location>
        <begin position="51"/>
        <end position="233"/>
    </location>
</feature>
<evidence type="ECO:0000313" key="4">
    <source>
        <dbReference type="Proteomes" id="UP000430120"/>
    </source>
</evidence>
<protein>
    <submittedName>
        <fullName evidence="3">DUF2807 domain-containing protein</fullName>
    </submittedName>
</protein>
<keyword evidence="1" id="KW-0732">Signal</keyword>
<dbReference type="OrthoDB" id="8885859at2"/>
<dbReference type="AlphaFoldDB" id="A0A643FF90"/>
<accession>A0A643FF90</accession>
<dbReference type="Gene3D" id="2.160.20.120">
    <property type="match status" value="1"/>
</dbReference>
<dbReference type="Proteomes" id="UP000430120">
    <property type="component" value="Unassembled WGS sequence"/>
</dbReference>
<evidence type="ECO:0000313" key="3">
    <source>
        <dbReference type="EMBL" id="KAB0582065.1"/>
    </source>
</evidence>
<organism evidence="3 4">
    <name type="scientific">Ideonella dechloratans</name>
    <dbReference type="NCBI Taxonomy" id="36863"/>
    <lineage>
        <taxon>Bacteria</taxon>
        <taxon>Pseudomonadati</taxon>
        <taxon>Pseudomonadota</taxon>
        <taxon>Betaproteobacteria</taxon>
        <taxon>Burkholderiales</taxon>
        <taxon>Sphaerotilaceae</taxon>
        <taxon>Ideonella</taxon>
    </lineage>
</organism>
<feature type="chain" id="PRO_5024828786" evidence="1">
    <location>
        <begin position="28"/>
        <end position="249"/>
    </location>
</feature>
<proteinExistence type="predicted"/>
<dbReference type="PANTHER" id="PTHR39200:SF1">
    <property type="entry name" value="AUTO-TRANSPORTER ADHESIN HEAD GIN DOMAIN-CONTAINING PROTEIN-RELATED"/>
    <property type="match status" value="1"/>
</dbReference>
<reference evidence="3 4" key="1">
    <citation type="submission" date="2019-09" db="EMBL/GenBank/DDBJ databases">
        <title>Draft genome sequences of 48 bacterial type strains from the CCUG.</title>
        <authorList>
            <person name="Tunovic T."/>
            <person name="Pineiro-Iglesias B."/>
            <person name="Unosson C."/>
            <person name="Inganas E."/>
            <person name="Ohlen M."/>
            <person name="Cardew S."/>
            <person name="Jensie-Markopoulos S."/>
            <person name="Salva-Serra F."/>
            <person name="Jaen-Luchoro D."/>
            <person name="Karlsson R."/>
            <person name="Svensson-Stadler L."/>
            <person name="Chun J."/>
            <person name="Moore E."/>
        </authorList>
    </citation>
    <scope>NUCLEOTIDE SEQUENCE [LARGE SCALE GENOMIC DNA]</scope>
    <source>
        <strain evidence="3 4">CCUG 30977</strain>
    </source>
</reference>
<comment type="caution">
    <text evidence="3">The sequence shown here is derived from an EMBL/GenBank/DDBJ whole genome shotgun (WGS) entry which is preliminary data.</text>
</comment>
<dbReference type="RefSeq" id="WP_151124151.1">
    <property type="nucleotide sequence ID" value="NZ_CP088081.1"/>
</dbReference>
<keyword evidence="4" id="KW-1185">Reference proteome</keyword>
<evidence type="ECO:0000259" key="2">
    <source>
        <dbReference type="Pfam" id="PF10988"/>
    </source>
</evidence>
<evidence type="ECO:0000256" key="1">
    <source>
        <dbReference type="SAM" id="SignalP"/>
    </source>
</evidence>
<dbReference type="EMBL" id="VZPB01000022">
    <property type="protein sequence ID" value="KAB0582065.1"/>
    <property type="molecule type" value="Genomic_DNA"/>
</dbReference>
<feature type="signal peptide" evidence="1">
    <location>
        <begin position="1"/>
        <end position="27"/>
    </location>
</feature>
<dbReference type="Pfam" id="PF10988">
    <property type="entry name" value="DUF2807"/>
    <property type="match status" value="1"/>
</dbReference>
<sequence>MPTLSRRHLLSLPLFAATLALSTGAHAWSWSPVGAIEGSGKVIEDSRSVPAFQKLRLDGGFDVRVQIGGPAKVVVRADDNLQPLIVTRVEGDTLVVGTEQEKNVHSRSKVLVTVTTPSLSAAALRGSGDLTIDGARGGPFELSLSGSGDVRLGGADLSRLSVALAGSGDVHLQGRSETASLSIAGSGDIFAAELQTRSTRISIAGSGDAEVRASELLDVNIAGSGDVRYAGSPRVQRQLAGSGDVAPLH</sequence>